<organism evidence="1">
    <name type="scientific">Woronichinia naegeliana WA131</name>
    <dbReference type="NCBI Taxonomy" id="2824559"/>
    <lineage>
        <taxon>Bacteria</taxon>
        <taxon>Bacillati</taxon>
        <taxon>Cyanobacteriota</taxon>
        <taxon>Cyanophyceae</taxon>
        <taxon>Synechococcales</taxon>
        <taxon>Coelosphaeriaceae</taxon>
        <taxon>Woronichinia</taxon>
    </lineage>
</organism>
<dbReference type="EMBL" id="CP073041">
    <property type="protein sequence ID" value="UXE60938.1"/>
    <property type="molecule type" value="Genomic_DNA"/>
</dbReference>
<dbReference type="AlphaFoldDB" id="A0A977KW21"/>
<accession>A0A977KW21</accession>
<reference evidence="1" key="1">
    <citation type="submission" date="2021-04" db="EMBL/GenBank/DDBJ databases">
        <title>Genome sequence of Woronichinia naegeliana from Washington state freshwater lake bloom.</title>
        <authorList>
            <person name="Dreher T.W."/>
        </authorList>
    </citation>
    <scope>NUCLEOTIDE SEQUENCE</scope>
    <source>
        <strain evidence="1">WA131</strain>
    </source>
</reference>
<name>A0A977KW21_9CYAN</name>
<evidence type="ECO:0000313" key="1">
    <source>
        <dbReference type="EMBL" id="UXE60938.1"/>
    </source>
</evidence>
<gene>
    <name evidence="1" type="ORF">KA717_36835</name>
</gene>
<sequence length="87" mass="10666">MPTMLQDPLTIRYYQKLTDGMVDLWHRGRRMEEIRLYTEGYIACMRQSNHIEPYLIHRLEDDAYAFLRDPSNFSLPVFEVERDYDYR</sequence>
<dbReference type="Pfam" id="PF20547">
    <property type="entry name" value="DUF6761"/>
    <property type="match status" value="1"/>
</dbReference>
<dbReference type="Proteomes" id="UP001065613">
    <property type="component" value="Chromosome"/>
</dbReference>
<protein>
    <submittedName>
        <fullName evidence="1">Uncharacterized protein</fullName>
    </submittedName>
</protein>
<dbReference type="InterPro" id="IPR046649">
    <property type="entry name" value="DUF6761"/>
</dbReference>
<proteinExistence type="predicted"/>
<dbReference type="KEGG" id="wna:KA717_36835"/>